<dbReference type="Proteomes" id="UP000241964">
    <property type="component" value="Unassembled WGS sequence"/>
</dbReference>
<organism evidence="2 3">
    <name type="scientific">Dyadobacter jiangsuensis</name>
    <dbReference type="NCBI Taxonomy" id="1591085"/>
    <lineage>
        <taxon>Bacteria</taxon>
        <taxon>Pseudomonadati</taxon>
        <taxon>Bacteroidota</taxon>
        <taxon>Cytophagia</taxon>
        <taxon>Cytophagales</taxon>
        <taxon>Spirosomataceae</taxon>
        <taxon>Dyadobacter</taxon>
    </lineage>
</organism>
<dbReference type="EMBL" id="PYAS01000013">
    <property type="protein sequence ID" value="PSL24784.1"/>
    <property type="molecule type" value="Genomic_DNA"/>
</dbReference>
<protein>
    <submittedName>
        <fullName evidence="2">Putative secreted protein (Por secretion system target)</fullName>
    </submittedName>
</protein>
<dbReference type="InterPro" id="IPR026444">
    <property type="entry name" value="Secre_tail"/>
</dbReference>
<evidence type="ECO:0000259" key="1">
    <source>
        <dbReference type="Pfam" id="PF18962"/>
    </source>
</evidence>
<proteinExistence type="predicted"/>
<gene>
    <name evidence="2" type="ORF">CLV60_113209</name>
</gene>
<dbReference type="Pfam" id="PF18962">
    <property type="entry name" value="Por_Secre_tail"/>
    <property type="match status" value="1"/>
</dbReference>
<evidence type="ECO:0000313" key="2">
    <source>
        <dbReference type="EMBL" id="PSL24784.1"/>
    </source>
</evidence>
<comment type="caution">
    <text evidence="2">The sequence shown here is derived from an EMBL/GenBank/DDBJ whole genome shotgun (WGS) entry which is preliminary data.</text>
</comment>
<dbReference type="RefSeq" id="WP_106598114.1">
    <property type="nucleotide sequence ID" value="NZ_PYAS01000013.1"/>
</dbReference>
<dbReference type="NCBIfam" id="TIGR04183">
    <property type="entry name" value="Por_Secre_tail"/>
    <property type="match status" value="1"/>
</dbReference>
<name>A0A2P8FSS9_9BACT</name>
<accession>A0A2P8FSS9</accession>
<sequence>MIGKVLQILGTICLLLIGMNSLQAQTRKVIYAERKSPVGKVTYPSTAVITGQSVDGYVRVKGAGKFIFPLSDNGIYRPMSTTVDGAYGAYFAANPSVAITSDPKGGNYPPLPLGAPFPITSKDASITAVSNVEYWDVVGAVATKITISWNTESNIATLLKNNSISRLFIVGWTGTKWVKLASTVDATSILGSASTVTSGSITTSAAIIPNTYNVYTFGTDVPQNTREMFAGADSSNVPLDGQEIAKQDNSSFSEVETAIYPNPVTDRIFIRNDGKIRQVSIFDLTGRRVIFVNGNRAQGIDVNSLPAGAYLVSVEDDKGKTTSRKIIINK</sequence>
<evidence type="ECO:0000313" key="3">
    <source>
        <dbReference type="Proteomes" id="UP000241964"/>
    </source>
</evidence>
<feature type="domain" description="Secretion system C-terminal sorting" evidence="1">
    <location>
        <begin position="259"/>
        <end position="328"/>
    </location>
</feature>
<reference evidence="2 3" key="1">
    <citation type="submission" date="2018-03" db="EMBL/GenBank/DDBJ databases">
        <title>Genomic Encyclopedia of Archaeal and Bacterial Type Strains, Phase II (KMG-II): from individual species to whole genera.</title>
        <authorList>
            <person name="Goeker M."/>
        </authorList>
    </citation>
    <scope>NUCLEOTIDE SEQUENCE [LARGE SCALE GENOMIC DNA]</scope>
    <source>
        <strain evidence="2 3">DSM 29057</strain>
    </source>
</reference>
<keyword evidence="3" id="KW-1185">Reference proteome</keyword>
<dbReference type="OrthoDB" id="1652165at2"/>
<dbReference type="AlphaFoldDB" id="A0A2P8FSS9"/>